<proteinExistence type="predicted"/>
<sequence>MRTQREVDLALVVRAFRALDQVRILHFLEDFAERAGADLQAILQLLLCHVPEGVQRHENSLLPGFSAHLIKQEAAASLQPNRQNMLLPWIHAACPP</sequence>
<name>A0A645BXM0_9ZZZZ</name>
<comment type="caution">
    <text evidence="1">The sequence shown here is derived from an EMBL/GenBank/DDBJ whole genome shotgun (WGS) entry which is preliminary data.</text>
</comment>
<dbReference type="EMBL" id="VSSQ01023164">
    <property type="protein sequence ID" value="MPM69927.1"/>
    <property type="molecule type" value="Genomic_DNA"/>
</dbReference>
<organism evidence="1">
    <name type="scientific">bioreactor metagenome</name>
    <dbReference type="NCBI Taxonomy" id="1076179"/>
    <lineage>
        <taxon>unclassified sequences</taxon>
        <taxon>metagenomes</taxon>
        <taxon>ecological metagenomes</taxon>
    </lineage>
</organism>
<gene>
    <name evidence="1" type="ORF">SDC9_116875</name>
</gene>
<reference evidence="1" key="1">
    <citation type="submission" date="2019-08" db="EMBL/GenBank/DDBJ databases">
        <authorList>
            <person name="Kucharzyk K."/>
            <person name="Murdoch R.W."/>
            <person name="Higgins S."/>
            <person name="Loffler F."/>
        </authorList>
    </citation>
    <scope>NUCLEOTIDE SEQUENCE</scope>
</reference>
<evidence type="ECO:0000313" key="1">
    <source>
        <dbReference type="EMBL" id="MPM69927.1"/>
    </source>
</evidence>
<dbReference type="AlphaFoldDB" id="A0A645BXM0"/>
<accession>A0A645BXM0</accession>
<protein>
    <submittedName>
        <fullName evidence="1">Uncharacterized protein</fullName>
    </submittedName>
</protein>